<keyword evidence="4" id="KW-0233">DNA recombination</keyword>
<dbReference type="Proteomes" id="UP000680714">
    <property type="component" value="Unassembled WGS sequence"/>
</dbReference>
<comment type="similarity">
    <text evidence="1">Belongs to the 'phage' integrase family.</text>
</comment>
<dbReference type="PANTHER" id="PTHR30349:SF41">
    <property type="entry name" value="INTEGRASE_RECOMBINASE PROTEIN MJ0367-RELATED"/>
    <property type="match status" value="1"/>
</dbReference>
<dbReference type="Gene3D" id="1.10.150.130">
    <property type="match status" value="1"/>
</dbReference>
<name>A0ABS5I8V3_9PROT</name>
<dbReference type="Pfam" id="PF00589">
    <property type="entry name" value="Phage_integrase"/>
    <property type="match status" value="1"/>
</dbReference>
<keyword evidence="3" id="KW-0238">DNA-binding</keyword>
<feature type="domain" description="Tyr recombinase" evidence="5">
    <location>
        <begin position="178"/>
        <end position="390"/>
    </location>
</feature>
<evidence type="ECO:0000256" key="2">
    <source>
        <dbReference type="ARBA" id="ARBA00022908"/>
    </source>
</evidence>
<evidence type="ECO:0000256" key="3">
    <source>
        <dbReference type="ARBA" id="ARBA00023125"/>
    </source>
</evidence>
<dbReference type="InterPro" id="IPR050090">
    <property type="entry name" value="Tyrosine_recombinase_XerCD"/>
</dbReference>
<keyword evidence="7" id="KW-1185">Reference proteome</keyword>
<protein>
    <submittedName>
        <fullName evidence="6">Site-specific integrase</fullName>
    </submittedName>
</protein>
<evidence type="ECO:0000313" key="7">
    <source>
        <dbReference type="Proteomes" id="UP000680714"/>
    </source>
</evidence>
<comment type="caution">
    <text evidence="6">The sequence shown here is derived from an EMBL/GenBank/DDBJ whole genome shotgun (WGS) entry which is preliminary data.</text>
</comment>
<dbReference type="InterPro" id="IPR013762">
    <property type="entry name" value="Integrase-like_cat_sf"/>
</dbReference>
<dbReference type="InterPro" id="IPR011010">
    <property type="entry name" value="DNA_brk_join_enz"/>
</dbReference>
<dbReference type="PANTHER" id="PTHR30349">
    <property type="entry name" value="PHAGE INTEGRASE-RELATED"/>
    <property type="match status" value="1"/>
</dbReference>
<accession>A0ABS5I8V3</accession>
<proteinExistence type="inferred from homology"/>
<gene>
    <name evidence="6" type="ORF">KEC16_03850</name>
</gene>
<dbReference type="Gene3D" id="1.10.443.10">
    <property type="entry name" value="Intergrase catalytic core"/>
    <property type="match status" value="1"/>
</dbReference>
<dbReference type="EMBL" id="JAGTUF010000001">
    <property type="protein sequence ID" value="MBR9970845.1"/>
    <property type="molecule type" value="Genomic_DNA"/>
</dbReference>
<evidence type="ECO:0000256" key="1">
    <source>
        <dbReference type="ARBA" id="ARBA00008857"/>
    </source>
</evidence>
<keyword evidence="2" id="KW-0229">DNA integration</keyword>
<dbReference type="PROSITE" id="PS51898">
    <property type="entry name" value="TYR_RECOMBINASE"/>
    <property type="match status" value="1"/>
</dbReference>
<evidence type="ECO:0000313" key="6">
    <source>
        <dbReference type="EMBL" id="MBR9970845.1"/>
    </source>
</evidence>
<evidence type="ECO:0000256" key="4">
    <source>
        <dbReference type="ARBA" id="ARBA00023172"/>
    </source>
</evidence>
<dbReference type="SUPFAM" id="SSF56349">
    <property type="entry name" value="DNA breaking-rejoining enzymes"/>
    <property type="match status" value="1"/>
</dbReference>
<evidence type="ECO:0000259" key="5">
    <source>
        <dbReference type="PROSITE" id="PS51898"/>
    </source>
</evidence>
<dbReference type="RefSeq" id="WP_211546301.1">
    <property type="nucleotide sequence ID" value="NZ_JAGTUF010000001.1"/>
</dbReference>
<dbReference type="CDD" id="cd01189">
    <property type="entry name" value="INT_ICEBs1_C_like"/>
    <property type="match status" value="1"/>
</dbReference>
<dbReference type="InterPro" id="IPR002104">
    <property type="entry name" value="Integrase_catalytic"/>
</dbReference>
<sequence length="398" mass="44091">MAKVSKRSWKTPSGDKRTAFVLTYQDGNGQRHRKQFAKKTDADAERVRVEGQLSSGIHVPDKNSLDVTGAALAFLADFQALVLAGKRERSTLDAYERQVELHLKKYEISKIKLSRLSGPDCTRYGRALEADLSDAMATRVYAMFRQIIKFAQGAGWIAANPSDAVTIRTKGEARTEEDEVYIPPKEQLRRLYETARTFDDDGLAEAMVSVLMFAGLRASELRGLSRRNLFLADSKLKVTQRADEYNIIGPVKTKNALRTVPIPPSTTQALKHWLKSAPTSTLGLVFPTKGGSRGGGGGVWNYHNIYNRLWVPLLTAAELVEWADDGNSGKKARPFFALHTLRHVAVSLWIEQGATPKQVTKWAGHASYQFTQDTYGHLWSDADSDQAIARAAQASIIG</sequence>
<dbReference type="InterPro" id="IPR010998">
    <property type="entry name" value="Integrase_recombinase_N"/>
</dbReference>
<organism evidence="6 7">
    <name type="scientific">Magnetospirillum sulfuroxidans</name>
    <dbReference type="NCBI Taxonomy" id="611300"/>
    <lineage>
        <taxon>Bacteria</taxon>
        <taxon>Pseudomonadati</taxon>
        <taxon>Pseudomonadota</taxon>
        <taxon>Alphaproteobacteria</taxon>
        <taxon>Rhodospirillales</taxon>
        <taxon>Rhodospirillaceae</taxon>
        <taxon>Magnetospirillum</taxon>
    </lineage>
</organism>
<reference evidence="6 7" key="1">
    <citation type="submission" date="2021-04" db="EMBL/GenBank/DDBJ databases">
        <title>Magnetospirillum sulfuroxidans sp. nov., a facultative chemolithoautotrophic sulfur-oxidizing alphaproteobacterium isolated from freshwater sediment and proposals for Paramagetospirillum gen. nov., and Magnetospirillaceae fam. nov.</title>
        <authorList>
            <person name="Koziaeva V."/>
            <person name="Geelhoed J.S."/>
            <person name="Sorokin D.Y."/>
            <person name="Grouzdev D.S."/>
        </authorList>
    </citation>
    <scope>NUCLEOTIDE SEQUENCE [LARGE SCALE GENOMIC DNA]</scope>
    <source>
        <strain evidence="6 7">J10</strain>
    </source>
</reference>